<dbReference type="Pfam" id="PF05772">
    <property type="entry name" value="NinB"/>
    <property type="match status" value="1"/>
</dbReference>
<evidence type="ECO:0000313" key="2">
    <source>
        <dbReference type="Proteomes" id="UP000178430"/>
    </source>
</evidence>
<proteinExistence type="predicted"/>
<dbReference type="Gene3D" id="1.10.3790.10">
    <property type="entry name" value="NinB"/>
    <property type="match status" value="1"/>
</dbReference>
<dbReference type="InterPro" id="IPR036619">
    <property type="entry name" value="NinB_sf"/>
</dbReference>
<protein>
    <submittedName>
        <fullName evidence="1">Uncharacterized protein</fullName>
    </submittedName>
</protein>
<dbReference type="InterPro" id="IPR008711">
    <property type="entry name" value="Recombinase_NinB"/>
</dbReference>
<evidence type="ECO:0000313" key="1">
    <source>
        <dbReference type="EMBL" id="OGM78456.1"/>
    </source>
</evidence>
<dbReference type="Proteomes" id="UP000178430">
    <property type="component" value="Unassembled WGS sequence"/>
</dbReference>
<organism evidence="1 2">
    <name type="scientific">Candidatus Woesebacteria bacterium RIFOXYA1_FULL_48_16</name>
    <dbReference type="NCBI Taxonomy" id="1802535"/>
    <lineage>
        <taxon>Bacteria</taxon>
        <taxon>Candidatus Woeseibacteriota</taxon>
    </lineage>
</organism>
<name>A0A1F8CQU7_9BACT</name>
<dbReference type="AlphaFoldDB" id="A0A1F8CQU7"/>
<dbReference type="SUPFAM" id="SSF103370">
    <property type="entry name" value="NinB"/>
    <property type="match status" value="1"/>
</dbReference>
<accession>A0A1F8CQU7</accession>
<reference evidence="1 2" key="1">
    <citation type="journal article" date="2016" name="Nat. Commun.">
        <title>Thousands of microbial genomes shed light on interconnected biogeochemical processes in an aquifer system.</title>
        <authorList>
            <person name="Anantharaman K."/>
            <person name="Brown C.T."/>
            <person name="Hug L.A."/>
            <person name="Sharon I."/>
            <person name="Castelle C.J."/>
            <person name="Probst A.J."/>
            <person name="Thomas B.C."/>
            <person name="Singh A."/>
            <person name="Wilkins M.J."/>
            <person name="Karaoz U."/>
            <person name="Brodie E.L."/>
            <person name="Williams K.H."/>
            <person name="Hubbard S.S."/>
            <person name="Banfield J.F."/>
        </authorList>
    </citation>
    <scope>NUCLEOTIDE SEQUENCE [LARGE SCALE GENOMIC DNA]</scope>
</reference>
<sequence>MVKRVDWFAGIREGKFVVPDRDGFLRTVLEMFGDKDQSLSLSVAKNTRSGAQNKYLWGVVYRVLSDWNGNTPEEWHQICKQKFLQSYMLQVGEEEFELEPSTTKLSKDEFNEYVESIRRWAAGHEVVIPEPGQVDWVNSSQP</sequence>
<dbReference type="EMBL" id="MGHV01000034">
    <property type="protein sequence ID" value="OGM78456.1"/>
    <property type="molecule type" value="Genomic_DNA"/>
</dbReference>
<gene>
    <name evidence="1" type="ORF">A2197_00930</name>
</gene>
<comment type="caution">
    <text evidence="1">The sequence shown here is derived from an EMBL/GenBank/DDBJ whole genome shotgun (WGS) entry which is preliminary data.</text>
</comment>